<dbReference type="Ensembl" id="ENSXETT00000111577">
    <property type="protein sequence ID" value="ENSXETP00000114428"/>
    <property type="gene ID" value="ENSXETG00000042418"/>
</dbReference>
<reference evidence="2" key="2">
    <citation type="submission" date="2021-03" db="UniProtKB">
        <authorList>
            <consortium name="Ensembl"/>
        </authorList>
    </citation>
    <scope>IDENTIFICATION</scope>
</reference>
<dbReference type="PANTHER" id="PTHR21193">
    <property type="entry name" value="OXIDOREDUCTASE-LIKE DOMAIN-CONTAINING PROTEIN 1"/>
    <property type="match status" value="1"/>
</dbReference>
<dbReference type="InterPro" id="IPR039251">
    <property type="entry name" value="OXLD1"/>
</dbReference>
<sequence length="131" mass="14971">MPLSILRRLTSVLSLVNRSTNAMRFLNTSTSEKITNSSSHVTNSSSAMQRVDRIIDDSQNPGDSQLPPPPTHCCMSGCHNCVWITYAEELLELYKDGGERVLQVLEKHIDDENLKMFIRMEIRFRMIKDKS</sequence>
<name>A0A803K283_XENTR</name>
<evidence type="ECO:0000313" key="2">
    <source>
        <dbReference type="Ensembl" id="ENSXETP00000114428"/>
    </source>
</evidence>
<protein>
    <recommendedName>
        <fullName evidence="1">Oxidoreductase-like domain-containing protein</fullName>
    </recommendedName>
</protein>
<reference evidence="2" key="1">
    <citation type="journal article" date="2010" name="Science">
        <title>The genome of the Western clawed frog Xenopus tropicalis.</title>
        <authorList>
            <person name="Hellsten U."/>
            <person name="Harland R.M."/>
            <person name="Gilchrist M.J."/>
            <person name="Hendrix D."/>
            <person name="Jurka J."/>
            <person name="Kapitonov V."/>
            <person name="Ovcharenko I."/>
            <person name="Putnam N.H."/>
            <person name="Shu S."/>
            <person name="Taher L."/>
            <person name="Blitz I.L."/>
            <person name="Blumberg B."/>
            <person name="Dichmann D.S."/>
            <person name="Dubchak I."/>
            <person name="Amaya E."/>
            <person name="Detter J.C."/>
            <person name="Fletcher R."/>
            <person name="Gerhard D.S."/>
            <person name="Goodstein D."/>
            <person name="Graves T."/>
            <person name="Grigoriev I.V."/>
            <person name="Grimwood J."/>
            <person name="Kawashima T."/>
            <person name="Lindquist E."/>
            <person name="Lucas S.M."/>
            <person name="Mead P.E."/>
            <person name="Mitros T."/>
            <person name="Ogino H."/>
            <person name="Ohta Y."/>
            <person name="Poliakov A.V."/>
            <person name="Pollet N."/>
            <person name="Robert J."/>
            <person name="Salamov A."/>
            <person name="Sater A.K."/>
            <person name="Schmutz J."/>
            <person name="Terry A."/>
            <person name="Vize P.D."/>
            <person name="Warren W.C."/>
            <person name="Wells D."/>
            <person name="Wills A."/>
            <person name="Wilson R.K."/>
            <person name="Zimmerman L.B."/>
            <person name="Zorn A.M."/>
            <person name="Grainger R."/>
            <person name="Grammer T."/>
            <person name="Khokha M.K."/>
            <person name="Richardson P.M."/>
            <person name="Rokhsar D.S."/>
        </authorList>
    </citation>
    <scope>NUCLEOTIDE SEQUENCE [LARGE SCALE GENOMIC DNA]</scope>
    <source>
        <strain evidence="2">Nigerian</strain>
    </source>
</reference>
<dbReference type="InParanoid" id="A0A803K283"/>
<dbReference type="InterPro" id="IPR019180">
    <property type="entry name" value="Oxidoreductase-like_N"/>
</dbReference>
<dbReference type="GeneTree" id="ENSGT00390000003596"/>
<dbReference type="Ensembl" id="ENSXETT00000116706">
    <property type="protein sequence ID" value="ENSXETP00000104783"/>
    <property type="gene ID" value="ENSXETG00000042418"/>
</dbReference>
<evidence type="ECO:0000259" key="1">
    <source>
        <dbReference type="Pfam" id="PF09791"/>
    </source>
</evidence>
<dbReference type="AlphaFoldDB" id="A0A803K283"/>
<organism evidence="2">
    <name type="scientific">Xenopus tropicalis</name>
    <name type="common">Western clawed frog</name>
    <name type="synonym">Silurana tropicalis</name>
    <dbReference type="NCBI Taxonomy" id="8364"/>
    <lineage>
        <taxon>Eukaryota</taxon>
        <taxon>Metazoa</taxon>
        <taxon>Chordata</taxon>
        <taxon>Craniata</taxon>
        <taxon>Vertebrata</taxon>
        <taxon>Euteleostomi</taxon>
        <taxon>Amphibia</taxon>
        <taxon>Batrachia</taxon>
        <taxon>Anura</taxon>
        <taxon>Pipoidea</taxon>
        <taxon>Pipidae</taxon>
        <taxon>Xenopodinae</taxon>
        <taxon>Xenopus</taxon>
        <taxon>Silurana</taxon>
    </lineage>
</organism>
<dbReference type="Ensembl" id="ENSXETT00000112906">
    <property type="protein sequence ID" value="ENSXETP00000102530"/>
    <property type="gene ID" value="ENSXETG00000042418"/>
</dbReference>
<proteinExistence type="predicted"/>
<feature type="domain" description="Oxidoreductase-like" evidence="1">
    <location>
        <begin position="67"/>
        <end position="92"/>
    </location>
</feature>
<accession>A0A803K283</accession>
<dbReference type="Ensembl" id="ENSXETT00000089557">
    <property type="protein sequence ID" value="ENSXETP00000068266"/>
    <property type="gene ID" value="ENSXETG00000042418"/>
</dbReference>
<dbReference type="PANTHER" id="PTHR21193:SF3">
    <property type="entry name" value="OXIDOREDUCTASE-LIKE DOMAIN-CONTAINING PROTEIN 1"/>
    <property type="match status" value="1"/>
</dbReference>
<dbReference type="Pfam" id="PF09791">
    <property type="entry name" value="Oxidored-like"/>
    <property type="match status" value="1"/>
</dbReference>